<evidence type="ECO:0000313" key="2">
    <source>
        <dbReference type="EMBL" id="KAG0561611.1"/>
    </source>
</evidence>
<keyword evidence="1" id="KW-0732">Signal</keyword>
<organism evidence="2 3">
    <name type="scientific">Ceratodon purpureus</name>
    <name type="common">Fire moss</name>
    <name type="synonym">Dicranum purpureum</name>
    <dbReference type="NCBI Taxonomy" id="3225"/>
    <lineage>
        <taxon>Eukaryota</taxon>
        <taxon>Viridiplantae</taxon>
        <taxon>Streptophyta</taxon>
        <taxon>Embryophyta</taxon>
        <taxon>Bryophyta</taxon>
        <taxon>Bryophytina</taxon>
        <taxon>Bryopsida</taxon>
        <taxon>Dicranidae</taxon>
        <taxon>Pseudoditrichales</taxon>
        <taxon>Ditrichaceae</taxon>
        <taxon>Ceratodon</taxon>
    </lineage>
</organism>
<gene>
    <name evidence="2" type="ORF">KC19_9G078100</name>
</gene>
<evidence type="ECO:0000313" key="3">
    <source>
        <dbReference type="Proteomes" id="UP000822688"/>
    </source>
</evidence>
<reference evidence="2" key="1">
    <citation type="submission" date="2020-06" db="EMBL/GenBank/DDBJ databases">
        <title>WGS assembly of Ceratodon purpureus strain R40.</title>
        <authorList>
            <person name="Carey S.B."/>
            <person name="Jenkins J."/>
            <person name="Shu S."/>
            <person name="Lovell J.T."/>
            <person name="Sreedasyam A."/>
            <person name="Maumus F."/>
            <person name="Tiley G.P."/>
            <person name="Fernandez-Pozo N."/>
            <person name="Barry K."/>
            <person name="Chen C."/>
            <person name="Wang M."/>
            <person name="Lipzen A."/>
            <person name="Daum C."/>
            <person name="Saski C.A."/>
            <person name="Payton A.C."/>
            <person name="Mcbreen J.C."/>
            <person name="Conrad R.E."/>
            <person name="Kollar L.M."/>
            <person name="Olsson S."/>
            <person name="Huttunen S."/>
            <person name="Landis J.B."/>
            <person name="Wickett N.J."/>
            <person name="Johnson M.G."/>
            <person name="Rensing S.A."/>
            <person name="Grimwood J."/>
            <person name="Schmutz J."/>
            <person name="Mcdaniel S.F."/>
        </authorList>
    </citation>
    <scope>NUCLEOTIDE SEQUENCE</scope>
    <source>
        <strain evidence="2">R40</strain>
    </source>
</reference>
<feature type="chain" id="PRO_5035817189" evidence="1">
    <location>
        <begin position="20"/>
        <end position="58"/>
    </location>
</feature>
<comment type="caution">
    <text evidence="2">The sequence shown here is derived from an EMBL/GenBank/DDBJ whole genome shotgun (WGS) entry which is preliminary data.</text>
</comment>
<proteinExistence type="predicted"/>
<accession>A0A8T0GPT1</accession>
<protein>
    <submittedName>
        <fullName evidence="2">Uncharacterized protein</fullName>
    </submittedName>
</protein>
<dbReference type="Proteomes" id="UP000822688">
    <property type="component" value="Chromosome 9"/>
</dbReference>
<feature type="signal peptide" evidence="1">
    <location>
        <begin position="1"/>
        <end position="19"/>
    </location>
</feature>
<name>A0A8T0GPT1_CERPU</name>
<keyword evidence="3" id="KW-1185">Reference proteome</keyword>
<sequence length="58" mass="6515">MRGLMAYCFSLILFWKGYGAQFLILSGEKSIEKSLIQQFDDVSSGGGQRGRTWNFTCA</sequence>
<evidence type="ECO:0000256" key="1">
    <source>
        <dbReference type="SAM" id="SignalP"/>
    </source>
</evidence>
<dbReference type="EMBL" id="CM026430">
    <property type="protein sequence ID" value="KAG0561611.1"/>
    <property type="molecule type" value="Genomic_DNA"/>
</dbReference>
<dbReference type="AlphaFoldDB" id="A0A8T0GPT1"/>